<keyword evidence="2" id="KW-1185">Reference proteome</keyword>
<protein>
    <submittedName>
        <fullName evidence="1">Uncharacterized protein</fullName>
    </submittedName>
</protein>
<accession>A0ACD1IRN0</accession>
<reference evidence="1" key="1">
    <citation type="submission" date="2018-02" db="EMBL/GenBank/DDBJ databases">
        <title>The genomes of Aspergillus section Nigri reveals drivers in fungal speciation.</title>
        <authorList>
            <consortium name="DOE Joint Genome Institute"/>
            <person name="Vesth T.C."/>
            <person name="Nybo J."/>
            <person name="Theobald S."/>
            <person name="Brandl J."/>
            <person name="Frisvad J.C."/>
            <person name="Nielsen K.F."/>
            <person name="Lyhne E.K."/>
            <person name="Kogle M.E."/>
            <person name="Kuo A."/>
            <person name="Riley R."/>
            <person name="Clum A."/>
            <person name="Nolan M."/>
            <person name="Lipzen A."/>
            <person name="Salamov A."/>
            <person name="Henrissat B."/>
            <person name="Wiebenga A."/>
            <person name="De vries R.P."/>
            <person name="Grigoriev I.V."/>
            <person name="Mortensen U.H."/>
            <person name="Andersen M.R."/>
            <person name="Baker S.E."/>
        </authorList>
    </citation>
    <scope>NUCLEOTIDE SEQUENCE</scope>
    <source>
        <strain evidence="1">CBS 115574</strain>
    </source>
</reference>
<dbReference type="Proteomes" id="UP000249748">
    <property type="component" value="Unassembled WGS sequence"/>
</dbReference>
<evidence type="ECO:0000313" key="2">
    <source>
        <dbReference type="Proteomes" id="UP000249748"/>
    </source>
</evidence>
<organism evidence="1 2">
    <name type="scientific">Aspergillus costaricaensis CBS 115574</name>
    <dbReference type="NCBI Taxonomy" id="1448317"/>
    <lineage>
        <taxon>Eukaryota</taxon>
        <taxon>Fungi</taxon>
        <taxon>Dikarya</taxon>
        <taxon>Ascomycota</taxon>
        <taxon>Pezizomycotina</taxon>
        <taxon>Eurotiomycetes</taxon>
        <taxon>Eurotiomycetidae</taxon>
        <taxon>Eurotiales</taxon>
        <taxon>Aspergillaceae</taxon>
        <taxon>Aspergillus</taxon>
        <taxon>Aspergillus subgen. Circumdati</taxon>
    </lineage>
</organism>
<name>A0ACD1IRN0_9EURO</name>
<dbReference type="EMBL" id="KZ824537">
    <property type="protein sequence ID" value="RAK93274.1"/>
    <property type="molecule type" value="Genomic_DNA"/>
</dbReference>
<gene>
    <name evidence="1" type="ORF">BO79DRAFT_44750</name>
</gene>
<proteinExistence type="predicted"/>
<sequence>MGRFLANSTGNREQKERVLSGLLLEVGRWFRIRRKMTAYDDGFEITTEVSPFWFLDFILISFGKLPGPSFANCRSLFDMVMRRYEKNLDYISVCFCFGFFSLFLCISLGDLGYHVYSQ</sequence>
<evidence type="ECO:0000313" key="1">
    <source>
        <dbReference type="EMBL" id="RAK93274.1"/>
    </source>
</evidence>